<gene>
    <name evidence="1" type="ORF">Voc01_062530</name>
</gene>
<keyword evidence="2" id="KW-1185">Reference proteome</keyword>
<reference evidence="1" key="1">
    <citation type="submission" date="2021-01" db="EMBL/GenBank/DDBJ databases">
        <title>Whole genome shotgun sequence of Virgisporangium ochraceum NBRC 16418.</title>
        <authorList>
            <person name="Komaki H."/>
            <person name="Tamura T."/>
        </authorList>
    </citation>
    <scope>NUCLEOTIDE SEQUENCE</scope>
    <source>
        <strain evidence="1">NBRC 16418</strain>
    </source>
</reference>
<protein>
    <submittedName>
        <fullName evidence="1">Uncharacterized protein</fullName>
    </submittedName>
</protein>
<name>A0A8J4EE44_9ACTN</name>
<dbReference type="AlphaFoldDB" id="A0A8J4EE44"/>
<comment type="caution">
    <text evidence="1">The sequence shown here is derived from an EMBL/GenBank/DDBJ whole genome shotgun (WGS) entry which is preliminary data.</text>
</comment>
<accession>A0A8J4EE44</accession>
<evidence type="ECO:0000313" key="1">
    <source>
        <dbReference type="EMBL" id="GIJ71336.1"/>
    </source>
</evidence>
<dbReference type="Proteomes" id="UP000635606">
    <property type="component" value="Unassembled WGS sequence"/>
</dbReference>
<sequence length="166" mass="17608">MIEAAGAREEIVGAGCEGVVSVRTTHKAESVRVKRYHRRSELERGVVGAALIEAGLIELGWADLVSVPVVLGVDLLDLVVVTAPFVRAPTDPLPARLVDARVRARAAIVCAAGVAAGYSTPTVRKIVETRCGPDVAAALTRCWFEGVALKPDSLLCDGERWVLVDL</sequence>
<proteinExistence type="predicted"/>
<dbReference type="EMBL" id="BOPH01000088">
    <property type="protein sequence ID" value="GIJ71336.1"/>
    <property type="molecule type" value="Genomic_DNA"/>
</dbReference>
<evidence type="ECO:0000313" key="2">
    <source>
        <dbReference type="Proteomes" id="UP000635606"/>
    </source>
</evidence>
<organism evidence="1 2">
    <name type="scientific">Virgisporangium ochraceum</name>
    <dbReference type="NCBI Taxonomy" id="65505"/>
    <lineage>
        <taxon>Bacteria</taxon>
        <taxon>Bacillati</taxon>
        <taxon>Actinomycetota</taxon>
        <taxon>Actinomycetes</taxon>
        <taxon>Micromonosporales</taxon>
        <taxon>Micromonosporaceae</taxon>
        <taxon>Virgisporangium</taxon>
    </lineage>
</organism>